<dbReference type="PROSITE" id="PS00211">
    <property type="entry name" value="ABC_TRANSPORTER_1"/>
    <property type="match status" value="1"/>
</dbReference>
<keyword evidence="5 8" id="KW-0067">ATP-binding</keyword>
<evidence type="ECO:0000256" key="2">
    <source>
        <dbReference type="ARBA" id="ARBA00005417"/>
    </source>
</evidence>
<evidence type="ECO:0000256" key="6">
    <source>
        <dbReference type="ARBA" id="ARBA00023251"/>
    </source>
</evidence>
<dbReference type="SMART" id="SM00382">
    <property type="entry name" value="AAA"/>
    <property type="match status" value="1"/>
</dbReference>
<dbReference type="InterPro" id="IPR050763">
    <property type="entry name" value="ABC_transporter_ATP-binding"/>
</dbReference>
<dbReference type="PANTHER" id="PTHR42711:SF5">
    <property type="entry name" value="ABC TRANSPORTER ATP-BINDING PROTEIN NATA"/>
    <property type="match status" value="1"/>
</dbReference>
<evidence type="ECO:0000256" key="4">
    <source>
        <dbReference type="ARBA" id="ARBA00022741"/>
    </source>
</evidence>
<dbReference type="PROSITE" id="PS50893">
    <property type="entry name" value="ABC_TRANSPORTER_2"/>
    <property type="match status" value="1"/>
</dbReference>
<dbReference type="Proteomes" id="UP001596157">
    <property type="component" value="Unassembled WGS sequence"/>
</dbReference>
<protein>
    <submittedName>
        <fullName evidence="8">ABC transporter ATP-binding protein</fullName>
    </submittedName>
</protein>
<gene>
    <name evidence="8" type="ORF">ACFPM7_23180</name>
</gene>
<organism evidence="8 9">
    <name type="scientific">Actinokineospora guangxiensis</name>
    <dbReference type="NCBI Taxonomy" id="1490288"/>
    <lineage>
        <taxon>Bacteria</taxon>
        <taxon>Bacillati</taxon>
        <taxon>Actinomycetota</taxon>
        <taxon>Actinomycetes</taxon>
        <taxon>Pseudonocardiales</taxon>
        <taxon>Pseudonocardiaceae</taxon>
        <taxon>Actinokineospora</taxon>
    </lineage>
</organism>
<dbReference type="SUPFAM" id="SSF52540">
    <property type="entry name" value="P-loop containing nucleoside triphosphate hydrolases"/>
    <property type="match status" value="1"/>
</dbReference>
<dbReference type="PANTHER" id="PTHR42711">
    <property type="entry name" value="ABC TRANSPORTER ATP-BINDING PROTEIN"/>
    <property type="match status" value="1"/>
</dbReference>
<dbReference type="InterPro" id="IPR027417">
    <property type="entry name" value="P-loop_NTPase"/>
</dbReference>
<evidence type="ECO:0000259" key="7">
    <source>
        <dbReference type="PROSITE" id="PS50893"/>
    </source>
</evidence>
<dbReference type="GO" id="GO:0005524">
    <property type="term" value="F:ATP binding"/>
    <property type="evidence" value="ECO:0007669"/>
    <property type="project" value="UniProtKB-KW"/>
</dbReference>
<comment type="caution">
    <text evidence="8">The sequence shown here is derived from an EMBL/GenBank/DDBJ whole genome shotgun (WGS) entry which is preliminary data.</text>
</comment>
<name>A0ABW0EWM7_9PSEU</name>
<dbReference type="RefSeq" id="WP_378249838.1">
    <property type="nucleotide sequence ID" value="NZ_JBHSKF010000013.1"/>
</dbReference>
<keyword evidence="9" id="KW-1185">Reference proteome</keyword>
<evidence type="ECO:0000256" key="1">
    <source>
        <dbReference type="ARBA" id="ARBA00004202"/>
    </source>
</evidence>
<reference evidence="9" key="1">
    <citation type="journal article" date="2019" name="Int. J. Syst. Evol. Microbiol.">
        <title>The Global Catalogue of Microorganisms (GCM) 10K type strain sequencing project: providing services to taxonomists for standard genome sequencing and annotation.</title>
        <authorList>
            <consortium name="The Broad Institute Genomics Platform"/>
            <consortium name="The Broad Institute Genome Sequencing Center for Infectious Disease"/>
            <person name="Wu L."/>
            <person name="Ma J."/>
        </authorList>
    </citation>
    <scope>NUCLEOTIDE SEQUENCE [LARGE SCALE GENOMIC DNA]</scope>
    <source>
        <strain evidence="9">CCUG 59778</strain>
    </source>
</reference>
<accession>A0ABW0EWM7</accession>
<evidence type="ECO:0000313" key="9">
    <source>
        <dbReference type="Proteomes" id="UP001596157"/>
    </source>
</evidence>
<keyword evidence="6" id="KW-0046">Antibiotic resistance</keyword>
<dbReference type="InterPro" id="IPR017871">
    <property type="entry name" value="ABC_transporter-like_CS"/>
</dbReference>
<sequence length="321" mass="34031">MNAVEVRNLVKKYPKSPAAAVDGLSFQVRRGEVFGLLGPNGAGKTTTIGAVTTRLAPTEGEVEVDGVDVRRDPVAARARLGVVPQRNNLDRSLDIRQNLLFHAAYHGVPKAERVRRADALLERLGLGGRGGDRADRLSGGQAQRVMIARALMHEPSVLVLDEPSGGLDPQSRLFVHERVADLKDEGVTVVVTTHDMAEAAKLCDRVGIVDKGKLLAVGTPDELTASLPGSATLDLTVDVGERTSDDVVAALCDVDDVIRLEVVSPRPPSVRVRLYTAKDAAAVLPAALAACGRAGLAMTDAAVGRPSLEDVFLNLTGRELR</sequence>
<keyword evidence="4" id="KW-0547">Nucleotide-binding</keyword>
<dbReference type="Gene3D" id="3.40.50.300">
    <property type="entry name" value="P-loop containing nucleotide triphosphate hydrolases"/>
    <property type="match status" value="1"/>
</dbReference>
<comment type="subcellular location">
    <subcellularLocation>
        <location evidence="1">Cell membrane</location>
        <topology evidence="1">Peripheral membrane protein</topology>
    </subcellularLocation>
</comment>
<dbReference type="Pfam" id="PF00005">
    <property type="entry name" value="ABC_tran"/>
    <property type="match status" value="1"/>
</dbReference>
<dbReference type="EMBL" id="JBHSKF010000013">
    <property type="protein sequence ID" value="MFC5289970.1"/>
    <property type="molecule type" value="Genomic_DNA"/>
</dbReference>
<proteinExistence type="inferred from homology"/>
<comment type="similarity">
    <text evidence="2">Belongs to the ABC transporter superfamily.</text>
</comment>
<dbReference type="InterPro" id="IPR003439">
    <property type="entry name" value="ABC_transporter-like_ATP-bd"/>
</dbReference>
<evidence type="ECO:0000256" key="3">
    <source>
        <dbReference type="ARBA" id="ARBA00022448"/>
    </source>
</evidence>
<keyword evidence="3" id="KW-0813">Transport</keyword>
<evidence type="ECO:0000256" key="5">
    <source>
        <dbReference type="ARBA" id="ARBA00022840"/>
    </source>
</evidence>
<evidence type="ECO:0000313" key="8">
    <source>
        <dbReference type="EMBL" id="MFC5289970.1"/>
    </source>
</evidence>
<feature type="domain" description="ABC transporter" evidence="7">
    <location>
        <begin position="4"/>
        <end position="236"/>
    </location>
</feature>
<dbReference type="InterPro" id="IPR003593">
    <property type="entry name" value="AAA+_ATPase"/>
</dbReference>